<dbReference type="AlphaFoldDB" id="R0G057"/>
<dbReference type="KEGG" id="crb:17889709"/>
<name>R0G057_9BRAS</name>
<dbReference type="InterPro" id="IPR025558">
    <property type="entry name" value="DUF4283"/>
</dbReference>
<dbReference type="EMBL" id="KB870808">
    <property type="protein sequence ID" value="EOA28792.1"/>
    <property type="molecule type" value="Genomic_DNA"/>
</dbReference>
<feature type="region of interest" description="Disordered" evidence="1">
    <location>
        <begin position="1"/>
        <end position="27"/>
    </location>
</feature>
<gene>
    <name evidence="3" type="ORF">CARUB_v10025024mg</name>
</gene>
<evidence type="ECO:0000256" key="1">
    <source>
        <dbReference type="SAM" id="MobiDB-lite"/>
    </source>
</evidence>
<feature type="region of interest" description="Disordered" evidence="1">
    <location>
        <begin position="464"/>
        <end position="507"/>
    </location>
</feature>
<feature type="region of interest" description="Disordered" evidence="1">
    <location>
        <begin position="410"/>
        <end position="442"/>
    </location>
</feature>
<evidence type="ECO:0000313" key="3">
    <source>
        <dbReference type="EMBL" id="EOA28792.1"/>
    </source>
</evidence>
<organism evidence="3 4">
    <name type="scientific">Capsella rubella</name>
    <dbReference type="NCBI Taxonomy" id="81985"/>
    <lineage>
        <taxon>Eukaryota</taxon>
        <taxon>Viridiplantae</taxon>
        <taxon>Streptophyta</taxon>
        <taxon>Embryophyta</taxon>
        <taxon>Tracheophyta</taxon>
        <taxon>Spermatophyta</taxon>
        <taxon>Magnoliopsida</taxon>
        <taxon>eudicotyledons</taxon>
        <taxon>Gunneridae</taxon>
        <taxon>Pentapetalae</taxon>
        <taxon>rosids</taxon>
        <taxon>malvids</taxon>
        <taxon>Brassicales</taxon>
        <taxon>Brassicaceae</taxon>
        <taxon>Camelineae</taxon>
        <taxon>Capsella</taxon>
    </lineage>
</organism>
<reference evidence="4" key="1">
    <citation type="journal article" date="2013" name="Nat. Genet.">
        <title>The Capsella rubella genome and the genomic consequences of rapid mating system evolution.</title>
        <authorList>
            <person name="Slotte T."/>
            <person name="Hazzouri K.M."/>
            <person name="Agren J.A."/>
            <person name="Koenig D."/>
            <person name="Maumus F."/>
            <person name="Guo Y.L."/>
            <person name="Steige K."/>
            <person name="Platts A.E."/>
            <person name="Escobar J.S."/>
            <person name="Newman L.K."/>
            <person name="Wang W."/>
            <person name="Mandakova T."/>
            <person name="Vello E."/>
            <person name="Smith L.M."/>
            <person name="Henz S.R."/>
            <person name="Steffen J."/>
            <person name="Takuno S."/>
            <person name="Brandvain Y."/>
            <person name="Coop G."/>
            <person name="Andolfatto P."/>
            <person name="Hu T.T."/>
            <person name="Blanchette M."/>
            <person name="Clark R.M."/>
            <person name="Quesneville H."/>
            <person name="Nordborg M."/>
            <person name="Gaut B.S."/>
            <person name="Lysak M.A."/>
            <person name="Jenkins J."/>
            <person name="Grimwood J."/>
            <person name="Chapman J."/>
            <person name="Prochnik S."/>
            <person name="Shu S."/>
            <person name="Rokhsar D."/>
            <person name="Schmutz J."/>
            <person name="Weigel D."/>
            <person name="Wright S.I."/>
        </authorList>
    </citation>
    <scope>NUCLEOTIDE SEQUENCE [LARGE SCALE GENOMIC DNA]</scope>
    <source>
        <strain evidence="4">cv. Monte Gargano</strain>
    </source>
</reference>
<evidence type="ECO:0000313" key="4">
    <source>
        <dbReference type="Proteomes" id="UP000029121"/>
    </source>
</evidence>
<accession>R0G057</accession>
<evidence type="ECO:0000259" key="2">
    <source>
        <dbReference type="Pfam" id="PF14111"/>
    </source>
</evidence>
<feature type="region of interest" description="Disordered" evidence="1">
    <location>
        <begin position="320"/>
        <end position="355"/>
    </location>
</feature>
<feature type="compositionally biased region" description="Basic and acidic residues" evidence="1">
    <location>
        <begin position="1"/>
        <end position="14"/>
    </location>
</feature>
<dbReference type="PANTHER" id="PTHR31286:SF99">
    <property type="entry name" value="DUF4283 DOMAIN-CONTAINING PROTEIN"/>
    <property type="match status" value="1"/>
</dbReference>
<dbReference type="eggNOG" id="KOG1075">
    <property type="taxonomic scope" value="Eukaryota"/>
</dbReference>
<dbReference type="Pfam" id="PF14111">
    <property type="entry name" value="DUF4283"/>
    <property type="match status" value="1"/>
</dbReference>
<feature type="compositionally biased region" description="Polar residues" evidence="1">
    <location>
        <begin position="343"/>
        <end position="355"/>
    </location>
</feature>
<dbReference type="Proteomes" id="UP000029121">
    <property type="component" value="Unassembled WGS sequence"/>
</dbReference>
<proteinExistence type="predicted"/>
<sequence>MATRVLEKATRVFGEESQDASMEESGRPPGVGLIPLLTYAEKVQSSAGGGRPIPEKVLDEEFVASRMRLEFPNGDDGEGVVTIGQEVISAMTSLWKNCMIVKVLGRNVPLAPLLRKLRELWAPKGGMTVIDLPRQFFLVRFELEDDYMGVVTGGPWRLFGSLLMFQAWSPSFNPMQDEIETTPVWVRISNLPVHYYHKTILMGIAEALGKPLRADLTTLQVERARFARVCIEVNLKKPLKGSVMVNGERYMASYEGLNTICSSCGIYGHLASVCPKRLTESVSQLRVQHEEKQSGGRGTVTDAQGFTVIRRTGPRALAAERTGGIGSGESDKVQERNAGEIRQSPNSGKVPISNSFSGLTTDSVADQVMTSMEVTVHNKENVNMENIPTVVMRSDLGKGSIKTGRELRVQSGNRGGGVMKKTNGPKGGKGIGPRSTSLLGNRPTRGLIFGPVLGEQSLAASGKRLRSEQADIGRDGGVSTSAWMPSGNIAQPRVVEASTSPGTDEAV</sequence>
<feature type="compositionally biased region" description="Basic and acidic residues" evidence="1">
    <location>
        <begin position="465"/>
        <end position="474"/>
    </location>
</feature>
<dbReference type="PANTHER" id="PTHR31286">
    <property type="entry name" value="GLYCINE-RICH CELL WALL STRUCTURAL PROTEIN 1.8-LIKE"/>
    <property type="match status" value="1"/>
</dbReference>
<keyword evidence="4" id="KW-1185">Reference proteome</keyword>
<dbReference type="STRING" id="81985.R0G057"/>
<feature type="compositionally biased region" description="Polar residues" evidence="1">
    <location>
        <begin position="497"/>
        <end position="507"/>
    </location>
</feature>
<dbReference type="InterPro" id="IPR040256">
    <property type="entry name" value="At4g02000-like"/>
</dbReference>
<feature type="domain" description="DUF4283" evidence="2">
    <location>
        <begin position="92"/>
        <end position="176"/>
    </location>
</feature>
<dbReference type="OrthoDB" id="1461560at2759"/>
<feature type="non-terminal residue" evidence="3">
    <location>
        <position position="507"/>
    </location>
</feature>
<feature type="compositionally biased region" description="Basic and acidic residues" evidence="1">
    <location>
        <begin position="329"/>
        <end position="339"/>
    </location>
</feature>
<protein>
    <recommendedName>
        <fullName evidence="2">DUF4283 domain-containing protein</fullName>
    </recommendedName>
</protein>